<dbReference type="PANTHER" id="PTHR15004">
    <property type="entry name" value="GLUTAMYL-TRNA(GLN) AMIDOTRANSFERASE SUBUNIT C, MITOCHONDRIAL"/>
    <property type="match status" value="1"/>
</dbReference>
<evidence type="ECO:0000313" key="4">
    <source>
        <dbReference type="Proteomes" id="UP000239867"/>
    </source>
</evidence>
<keyword evidence="4" id="KW-1185">Reference proteome</keyword>
<evidence type="ECO:0000313" key="3">
    <source>
        <dbReference type="EMBL" id="AVD70761.1"/>
    </source>
</evidence>
<evidence type="ECO:0000256" key="2">
    <source>
        <dbReference type="HAMAP-Rule" id="MF_00122"/>
    </source>
</evidence>
<keyword evidence="2" id="KW-0648">Protein biosynthesis</keyword>
<comment type="catalytic activity">
    <reaction evidence="2">
        <text>L-aspartyl-tRNA(Asn) + L-glutamine + ATP + H2O = L-asparaginyl-tRNA(Asn) + L-glutamate + ADP + phosphate + 2 H(+)</text>
        <dbReference type="Rhea" id="RHEA:14513"/>
        <dbReference type="Rhea" id="RHEA-COMP:9674"/>
        <dbReference type="Rhea" id="RHEA-COMP:9677"/>
        <dbReference type="ChEBI" id="CHEBI:15377"/>
        <dbReference type="ChEBI" id="CHEBI:15378"/>
        <dbReference type="ChEBI" id="CHEBI:29985"/>
        <dbReference type="ChEBI" id="CHEBI:30616"/>
        <dbReference type="ChEBI" id="CHEBI:43474"/>
        <dbReference type="ChEBI" id="CHEBI:58359"/>
        <dbReference type="ChEBI" id="CHEBI:78515"/>
        <dbReference type="ChEBI" id="CHEBI:78516"/>
        <dbReference type="ChEBI" id="CHEBI:456216"/>
    </reaction>
</comment>
<dbReference type="InterPro" id="IPR036113">
    <property type="entry name" value="Asp/Glu-ADT_sf_sub_c"/>
</dbReference>
<dbReference type="RefSeq" id="WP_104936054.1">
    <property type="nucleotide sequence ID" value="NZ_CP021255.1"/>
</dbReference>
<comment type="similarity">
    <text evidence="2">Belongs to the GatC family.</text>
</comment>
<name>A0A2L1GM49_9BACT</name>
<dbReference type="GO" id="GO:0070681">
    <property type="term" value="P:glutaminyl-tRNAGln biosynthesis via transamidation"/>
    <property type="evidence" value="ECO:0007669"/>
    <property type="project" value="TreeGrafter"/>
</dbReference>
<dbReference type="SUPFAM" id="SSF141000">
    <property type="entry name" value="Glu-tRNAGln amidotransferase C subunit"/>
    <property type="match status" value="1"/>
</dbReference>
<keyword evidence="2" id="KW-0436">Ligase</keyword>
<dbReference type="Pfam" id="PF02686">
    <property type="entry name" value="GatC"/>
    <property type="match status" value="1"/>
</dbReference>
<dbReference type="HAMAP" id="MF_00122">
    <property type="entry name" value="GatC"/>
    <property type="match status" value="1"/>
</dbReference>
<dbReference type="GO" id="GO:0050567">
    <property type="term" value="F:glutaminyl-tRNA synthase (glutamine-hydrolyzing) activity"/>
    <property type="evidence" value="ECO:0007669"/>
    <property type="project" value="UniProtKB-UniRule"/>
</dbReference>
<dbReference type="GO" id="GO:0005524">
    <property type="term" value="F:ATP binding"/>
    <property type="evidence" value="ECO:0007669"/>
    <property type="project" value="UniProtKB-KW"/>
</dbReference>
<dbReference type="EMBL" id="CP021255">
    <property type="protein sequence ID" value="AVD70761.1"/>
    <property type="molecule type" value="Genomic_DNA"/>
</dbReference>
<keyword evidence="2" id="KW-0547">Nucleotide-binding</keyword>
<comment type="function">
    <text evidence="2">Allows the formation of correctly charged Asn-tRNA(Asn) or Gln-tRNA(Gln) through the transamidation of misacylated Asp-tRNA(Asn) or Glu-tRNA(Gln) in organisms which lack either or both of asparaginyl-tRNA or glutaminyl-tRNA synthetases. The reaction takes place in the presence of glutamine and ATP through an activated phospho-Asp-tRNA(Asn) or phospho-Glu-tRNA(Gln).</text>
</comment>
<dbReference type="Proteomes" id="UP000239867">
    <property type="component" value="Chromosome"/>
</dbReference>
<dbReference type="OrthoDB" id="9813938at2"/>
<protein>
    <recommendedName>
        <fullName evidence="2">Aspartyl/glutamyl-tRNA(Asn/Gln) amidotransferase subunit C</fullName>
        <shortName evidence="2">Asp/Glu-ADT subunit C</shortName>
        <ecNumber evidence="2">6.3.5.-</ecNumber>
    </recommendedName>
</protein>
<dbReference type="GO" id="GO:0006412">
    <property type="term" value="P:translation"/>
    <property type="evidence" value="ECO:0007669"/>
    <property type="project" value="UniProtKB-UniRule"/>
</dbReference>
<evidence type="ECO:0000256" key="1">
    <source>
        <dbReference type="ARBA" id="ARBA00022840"/>
    </source>
</evidence>
<dbReference type="GO" id="GO:0016740">
    <property type="term" value="F:transferase activity"/>
    <property type="evidence" value="ECO:0007669"/>
    <property type="project" value="UniProtKB-KW"/>
</dbReference>
<reference evidence="3 4" key="1">
    <citation type="journal article" date="2018" name="MBio">
        <title>Insights into the evolution of host association through the isolation and characterization of a novel human periodontal pathobiont, Desulfobulbus oralis.</title>
        <authorList>
            <person name="Cross K.L."/>
            <person name="Chirania P."/>
            <person name="Xiong W."/>
            <person name="Beall C.J."/>
            <person name="Elkins J.G."/>
            <person name="Giannone R.J."/>
            <person name="Griffen A.L."/>
            <person name="Guss A.M."/>
            <person name="Hettich R.L."/>
            <person name="Joshi S.S."/>
            <person name="Mokrzan E.M."/>
            <person name="Martin R.K."/>
            <person name="Zhulin I.B."/>
            <person name="Leys E.J."/>
            <person name="Podar M."/>
        </authorList>
    </citation>
    <scope>NUCLEOTIDE SEQUENCE [LARGE SCALE GENOMIC DNA]</scope>
    <source>
        <strain evidence="3 4">ORNL</strain>
    </source>
</reference>
<comment type="catalytic activity">
    <reaction evidence="2">
        <text>L-glutamyl-tRNA(Gln) + L-glutamine + ATP + H2O = L-glutaminyl-tRNA(Gln) + L-glutamate + ADP + phosphate + H(+)</text>
        <dbReference type="Rhea" id="RHEA:17521"/>
        <dbReference type="Rhea" id="RHEA-COMP:9681"/>
        <dbReference type="Rhea" id="RHEA-COMP:9684"/>
        <dbReference type="ChEBI" id="CHEBI:15377"/>
        <dbReference type="ChEBI" id="CHEBI:15378"/>
        <dbReference type="ChEBI" id="CHEBI:29985"/>
        <dbReference type="ChEBI" id="CHEBI:30616"/>
        <dbReference type="ChEBI" id="CHEBI:43474"/>
        <dbReference type="ChEBI" id="CHEBI:58359"/>
        <dbReference type="ChEBI" id="CHEBI:78520"/>
        <dbReference type="ChEBI" id="CHEBI:78521"/>
        <dbReference type="ChEBI" id="CHEBI:456216"/>
    </reaction>
</comment>
<dbReference type="GO" id="GO:0006450">
    <property type="term" value="P:regulation of translational fidelity"/>
    <property type="evidence" value="ECO:0007669"/>
    <property type="project" value="InterPro"/>
</dbReference>
<dbReference type="NCBIfam" id="TIGR00135">
    <property type="entry name" value="gatC"/>
    <property type="match status" value="1"/>
</dbReference>
<comment type="subunit">
    <text evidence="2">Heterotrimer of A, B and C subunits.</text>
</comment>
<dbReference type="Gene3D" id="1.10.20.60">
    <property type="entry name" value="Glu-tRNAGln amidotransferase C subunit, N-terminal domain"/>
    <property type="match status" value="1"/>
</dbReference>
<organism evidence="3 4">
    <name type="scientific">Desulfobulbus oralis</name>
    <dbReference type="NCBI Taxonomy" id="1986146"/>
    <lineage>
        <taxon>Bacteria</taxon>
        <taxon>Pseudomonadati</taxon>
        <taxon>Thermodesulfobacteriota</taxon>
        <taxon>Desulfobulbia</taxon>
        <taxon>Desulfobulbales</taxon>
        <taxon>Desulfobulbaceae</taxon>
        <taxon>Desulfobulbus</taxon>
    </lineage>
</organism>
<dbReference type="EC" id="6.3.5.-" evidence="2"/>
<keyword evidence="1 2" id="KW-0067">ATP-binding</keyword>
<dbReference type="InterPro" id="IPR003837">
    <property type="entry name" value="GatC"/>
</dbReference>
<dbReference type="PANTHER" id="PTHR15004:SF0">
    <property type="entry name" value="GLUTAMYL-TRNA(GLN) AMIDOTRANSFERASE SUBUNIT C, MITOCHONDRIAL"/>
    <property type="match status" value="1"/>
</dbReference>
<gene>
    <name evidence="2" type="primary">gatC</name>
    <name evidence="3" type="ORF">CAY53_04080</name>
</gene>
<dbReference type="AlphaFoldDB" id="A0A2L1GM49"/>
<dbReference type="GO" id="GO:0050566">
    <property type="term" value="F:asparaginyl-tRNA synthase (glutamine-hydrolyzing) activity"/>
    <property type="evidence" value="ECO:0007669"/>
    <property type="project" value="RHEA"/>
</dbReference>
<sequence>MLEQEELAHVARLARLDMDAAELARMTGQLDAILRYAAKLDEVDISGVAPTTHTLNAVNALRDDEARPSLPRDEALNNAPERNDRAFIVPKVIA</sequence>
<proteinExistence type="inferred from homology"/>
<keyword evidence="3" id="KW-0808">Transferase</keyword>
<accession>A0A2L1GM49</accession>
<dbReference type="KEGG" id="deo:CAY53_04080"/>